<dbReference type="Pfam" id="PF00378">
    <property type="entry name" value="ECH_1"/>
    <property type="match status" value="1"/>
</dbReference>
<accession>R7V779</accession>
<protein>
    <submittedName>
        <fullName evidence="1 2">Uncharacterized protein</fullName>
    </submittedName>
</protein>
<dbReference type="Proteomes" id="UP000014760">
    <property type="component" value="Unassembled WGS sequence"/>
</dbReference>
<dbReference type="AlphaFoldDB" id="R7V779"/>
<feature type="non-terminal residue" evidence="1">
    <location>
        <position position="1"/>
    </location>
</feature>
<dbReference type="CDD" id="cd06558">
    <property type="entry name" value="crotonase-like"/>
    <property type="match status" value="1"/>
</dbReference>
<dbReference type="EMBL" id="AMQN01004779">
    <property type="status" value="NOT_ANNOTATED_CDS"/>
    <property type="molecule type" value="Genomic_DNA"/>
</dbReference>
<name>R7V779_CAPTE</name>
<dbReference type="OMA" id="IKWAAND"/>
<dbReference type="InterPro" id="IPR014748">
    <property type="entry name" value="Enoyl-CoA_hydra_C"/>
</dbReference>
<evidence type="ECO:0000313" key="2">
    <source>
        <dbReference type="EnsemblMetazoa" id="CapteP122924"/>
    </source>
</evidence>
<keyword evidence="3" id="KW-1185">Reference proteome</keyword>
<dbReference type="HOGENOM" id="CLU_009834_7_2_1"/>
<dbReference type="PANTHER" id="PTHR43684:SF11">
    <property type="entry name" value="CHROMO DOMAIN-CONTAINING PROTEIN"/>
    <property type="match status" value="1"/>
</dbReference>
<proteinExistence type="predicted"/>
<dbReference type="InterPro" id="IPR029045">
    <property type="entry name" value="ClpP/crotonase-like_dom_sf"/>
</dbReference>
<dbReference type="Gene3D" id="3.90.226.10">
    <property type="entry name" value="2-enoyl-CoA Hydratase, Chain A, domain 1"/>
    <property type="match status" value="1"/>
</dbReference>
<dbReference type="EnsemblMetazoa" id="CapteT122924">
    <property type="protein sequence ID" value="CapteP122924"/>
    <property type="gene ID" value="CapteG122924"/>
</dbReference>
<dbReference type="OrthoDB" id="409763at2759"/>
<dbReference type="InterPro" id="IPR051053">
    <property type="entry name" value="ECH/Chromodomain_protein"/>
</dbReference>
<reference evidence="3" key="1">
    <citation type="submission" date="2012-12" db="EMBL/GenBank/DDBJ databases">
        <authorList>
            <person name="Hellsten U."/>
            <person name="Grimwood J."/>
            <person name="Chapman J.A."/>
            <person name="Shapiro H."/>
            <person name="Aerts A."/>
            <person name="Otillar R.P."/>
            <person name="Terry A.Y."/>
            <person name="Boore J.L."/>
            <person name="Simakov O."/>
            <person name="Marletaz F."/>
            <person name="Cho S.-J."/>
            <person name="Edsinger-Gonzales E."/>
            <person name="Havlak P."/>
            <person name="Kuo D.-H."/>
            <person name="Larsson T."/>
            <person name="Lv J."/>
            <person name="Arendt D."/>
            <person name="Savage R."/>
            <person name="Osoegawa K."/>
            <person name="de Jong P."/>
            <person name="Lindberg D.R."/>
            <person name="Seaver E.C."/>
            <person name="Weisblat D.A."/>
            <person name="Putnam N.H."/>
            <person name="Grigoriev I.V."/>
            <person name="Rokhsar D.S."/>
        </authorList>
    </citation>
    <scope>NUCLEOTIDE SEQUENCE</scope>
    <source>
        <strain evidence="3">I ESC-2004</strain>
    </source>
</reference>
<dbReference type="EMBL" id="KB294357">
    <property type="protein sequence ID" value="ELU14698.1"/>
    <property type="molecule type" value="Genomic_DNA"/>
</dbReference>
<dbReference type="Gene3D" id="1.10.12.10">
    <property type="entry name" value="Lyase 2-enoyl-coa Hydratase, Chain A, domain 2"/>
    <property type="match status" value="1"/>
</dbReference>
<gene>
    <name evidence="1" type="ORF">CAPTEDRAFT_122924</name>
</gene>
<dbReference type="GO" id="GO:0005634">
    <property type="term" value="C:nucleus"/>
    <property type="evidence" value="ECO:0007669"/>
    <property type="project" value="TreeGrafter"/>
</dbReference>
<reference evidence="1 3" key="2">
    <citation type="journal article" date="2013" name="Nature">
        <title>Insights into bilaterian evolution from three spiralian genomes.</title>
        <authorList>
            <person name="Simakov O."/>
            <person name="Marletaz F."/>
            <person name="Cho S.J."/>
            <person name="Edsinger-Gonzales E."/>
            <person name="Havlak P."/>
            <person name="Hellsten U."/>
            <person name="Kuo D.H."/>
            <person name="Larsson T."/>
            <person name="Lv J."/>
            <person name="Arendt D."/>
            <person name="Savage R."/>
            <person name="Osoegawa K."/>
            <person name="de Jong P."/>
            <person name="Grimwood J."/>
            <person name="Chapman J.A."/>
            <person name="Shapiro H."/>
            <person name="Aerts A."/>
            <person name="Otillar R.P."/>
            <person name="Terry A.Y."/>
            <person name="Boore J.L."/>
            <person name="Grigoriev I.V."/>
            <person name="Lindberg D.R."/>
            <person name="Seaver E.C."/>
            <person name="Weisblat D.A."/>
            <person name="Putnam N.H."/>
            <person name="Rokhsar D.S."/>
        </authorList>
    </citation>
    <scope>NUCLEOTIDE SEQUENCE</scope>
    <source>
        <strain evidence="1 3">I ESC-2004</strain>
    </source>
</reference>
<organism evidence="1">
    <name type="scientific">Capitella teleta</name>
    <name type="common">Polychaete worm</name>
    <dbReference type="NCBI Taxonomy" id="283909"/>
    <lineage>
        <taxon>Eukaryota</taxon>
        <taxon>Metazoa</taxon>
        <taxon>Spiralia</taxon>
        <taxon>Lophotrochozoa</taxon>
        <taxon>Annelida</taxon>
        <taxon>Polychaeta</taxon>
        <taxon>Sedentaria</taxon>
        <taxon>Scolecida</taxon>
        <taxon>Capitellidae</taxon>
        <taxon>Capitella</taxon>
    </lineage>
</organism>
<dbReference type="STRING" id="283909.R7V779"/>
<sequence length="277" mass="30237">DSQRRLSVRQSESSFKYKEIIVKKAQGYTQVSLDTQTQCKNALNPKVLKELVQVLHAAKYDDSALLLLTGSGNVFCSGVDLPYLLGDDVSSPVDKRQCVYEMAKSIREFISALVQFPKPAVAAVNGPAVGLGMALLPLCDIVYASDKATFSCPYTRLGQTPEGGASLTLPQTMGLAMSSEVLMAGRKITAMEANQCGFVSQVFWPTAFMQEVIPRLQQMVSTNGTTALEATKLLVRSQHRSRIEQVVNTECQMLTNLWLSPQCQASIRAHLANGKDL</sequence>
<dbReference type="PANTHER" id="PTHR43684">
    <property type="match status" value="1"/>
</dbReference>
<dbReference type="SUPFAM" id="SSF52096">
    <property type="entry name" value="ClpP/crotonase"/>
    <property type="match status" value="1"/>
</dbReference>
<evidence type="ECO:0000313" key="3">
    <source>
        <dbReference type="Proteomes" id="UP000014760"/>
    </source>
</evidence>
<dbReference type="InterPro" id="IPR001753">
    <property type="entry name" value="Enoyl-CoA_hydra/iso"/>
</dbReference>
<reference evidence="2" key="3">
    <citation type="submission" date="2015-06" db="UniProtKB">
        <authorList>
            <consortium name="EnsemblMetazoa"/>
        </authorList>
    </citation>
    <scope>IDENTIFICATION</scope>
</reference>
<evidence type="ECO:0000313" key="1">
    <source>
        <dbReference type="EMBL" id="ELU14698.1"/>
    </source>
</evidence>
<dbReference type="GO" id="GO:0003714">
    <property type="term" value="F:transcription corepressor activity"/>
    <property type="evidence" value="ECO:0007669"/>
    <property type="project" value="TreeGrafter"/>
</dbReference>